<dbReference type="AlphaFoldDB" id="A0A3D9UZ03"/>
<dbReference type="SUPFAM" id="SSF56317">
    <property type="entry name" value="Carbon-nitrogen hydrolase"/>
    <property type="match status" value="1"/>
</dbReference>
<dbReference type="InterPro" id="IPR003010">
    <property type="entry name" value="C-N_Hydrolase"/>
</dbReference>
<comment type="caution">
    <text evidence="3">The sequence shown here is derived from an EMBL/GenBank/DDBJ whole genome shotgun (WGS) entry which is preliminary data.</text>
</comment>
<comment type="similarity">
    <text evidence="1">Belongs to the carbon-nitrogen hydrolase superfamily. Nitrilase family.</text>
</comment>
<dbReference type="PROSITE" id="PS50263">
    <property type="entry name" value="CN_HYDROLASE"/>
    <property type="match status" value="1"/>
</dbReference>
<gene>
    <name evidence="3" type="ORF">DFJ65_2918</name>
</gene>
<accession>A0A3D9UZ03</accession>
<evidence type="ECO:0000256" key="1">
    <source>
        <dbReference type="ARBA" id="ARBA00008129"/>
    </source>
</evidence>
<feature type="domain" description="CN hydrolase" evidence="2">
    <location>
        <begin position="26"/>
        <end position="293"/>
    </location>
</feature>
<reference evidence="3 4" key="1">
    <citation type="submission" date="2018-08" db="EMBL/GenBank/DDBJ databases">
        <title>Sequencing the genomes of 1000 actinobacteria strains.</title>
        <authorList>
            <person name="Klenk H.-P."/>
        </authorList>
    </citation>
    <scope>NUCLEOTIDE SEQUENCE [LARGE SCALE GENOMIC DNA]</scope>
    <source>
        <strain evidence="3 4">DSM 22967</strain>
    </source>
</reference>
<dbReference type="PANTHER" id="PTHR46044:SF1">
    <property type="entry name" value="CN HYDROLASE DOMAIN-CONTAINING PROTEIN"/>
    <property type="match status" value="1"/>
</dbReference>
<proteinExistence type="inferred from homology"/>
<dbReference type="InterPro" id="IPR044149">
    <property type="entry name" value="Nitrilases_CHs"/>
</dbReference>
<dbReference type="PANTHER" id="PTHR46044">
    <property type="entry name" value="NITRILASE"/>
    <property type="match status" value="1"/>
</dbReference>
<name>A0A3D9UZ03_9MICO</name>
<dbReference type="Proteomes" id="UP000256253">
    <property type="component" value="Unassembled WGS sequence"/>
</dbReference>
<dbReference type="Pfam" id="PF00795">
    <property type="entry name" value="CN_hydrolase"/>
    <property type="match status" value="1"/>
</dbReference>
<keyword evidence="4" id="KW-1185">Reference proteome</keyword>
<dbReference type="PROSITE" id="PS00921">
    <property type="entry name" value="NITRIL_CHT_2"/>
    <property type="match status" value="1"/>
</dbReference>
<evidence type="ECO:0000313" key="4">
    <source>
        <dbReference type="Proteomes" id="UP000256253"/>
    </source>
</evidence>
<evidence type="ECO:0000313" key="3">
    <source>
        <dbReference type="EMBL" id="REF31835.1"/>
    </source>
</evidence>
<dbReference type="InterPro" id="IPR000132">
    <property type="entry name" value="Nitrilase/CN_hydratase_CS"/>
</dbReference>
<protein>
    <submittedName>
        <fullName evidence="3">Nitrilase</fullName>
    </submittedName>
</protein>
<sequence length="326" mass="35399">MTLPYVRGAPYRCHMTAPESSNKTSITVAAVQAAAPLFDRAAALDKAISLITRAHTELGAELIVLPEGFLGGYPKGLDFGITVGSRTPEGRDLFRRYADAALEVPGEEVTAIGDLTRELSCHAVVGAIERRHGTLYCVALHFGPQGYIGLHRKLMPTAGERYLWGQGDGSTMPVIDTGDVRFGAAICWENYMPLFRASMYAKDVDIWCAPTVDDREVWLSTMRHIALEGRCFVVSAAQFQTRANYPDDVIPVQGNSPETVLIDGGSVIVSPLGEVLAGPLRGAEGILSAELDLDDLTRARFDFDPVGHYARPDIFTLTTDETARLT</sequence>
<dbReference type="GO" id="GO:0000257">
    <property type="term" value="F:nitrilase activity"/>
    <property type="evidence" value="ECO:0007669"/>
    <property type="project" value="UniProtKB-ARBA"/>
</dbReference>
<evidence type="ECO:0000259" key="2">
    <source>
        <dbReference type="PROSITE" id="PS50263"/>
    </source>
</evidence>
<dbReference type="CDD" id="cd07564">
    <property type="entry name" value="nitrilases_CHs"/>
    <property type="match status" value="1"/>
</dbReference>
<organism evidence="3 4">
    <name type="scientific">Calidifontibacter indicus</name>
    <dbReference type="NCBI Taxonomy" id="419650"/>
    <lineage>
        <taxon>Bacteria</taxon>
        <taxon>Bacillati</taxon>
        <taxon>Actinomycetota</taxon>
        <taxon>Actinomycetes</taxon>
        <taxon>Micrococcales</taxon>
        <taxon>Dermacoccaceae</taxon>
        <taxon>Calidifontibacter</taxon>
    </lineage>
</organism>
<dbReference type="Gene3D" id="3.60.110.10">
    <property type="entry name" value="Carbon-nitrogen hydrolase"/>
    <property type="match status" value="1"/>
</dbReference>
<dbReference type="InterPro" id="IPR036526">
    <property type="entry name" value="C-N_Hydrolase_sf"/>
</dbReference>
<dbReference type="EMBL" id="QTUA01000001">
    <property type="protein sequence ID" value="REF31835.1"/>
    <property type="molecule type" value="Genomic_DNA"/>
</dbReference>